<dbReference type="CDD" id="cd18873">
    <property type="entry name" value="NUDIX_NadM_like"/>
    <property type="match status" value="1"/>
</dbReference>
<dbReference type="InterPro" id="IPR054105">
    <property type="entry name" value="WHD_NrtR"/>
</dbReference>
<keyword evidence="4" id="KW-1185">Reference proteome</keyword>
<name>D7B7N3_NOCDD</name>
<dbReference type="PANTHER" id="PTHR43736">
    <property type="entry name" value="ADP-RIBOSE PYROPHOSPHATASE"/>
    <property type="match status" value="1"/>
</dbReference>
<keyword evidence="1 3" id="KW-0378">Hydrolase</keyword>
<dbReference type="AlphaFoldDB" id="D7B7N3"/>
<proteinExistence type="predicted"/>
<organism evidence="3 4">
    <name type="scientific">Nocardiopsis dassonvillei (strain ATCC 23218 / DSM 43111 / CIP 107115 / JCM 7437 / KCTC 9190 / NBRC 14626 / NCTC 10488 / NRRL B-5397 / IMRU 509)</name>
    <name type="common">Actinomadura dassonvillei</name>
    <dbReference type="NCBI Taxonomy" id="446468"/>
    <lineage>
        <taxon>Bacteria</taxon>
        <taxon>Bacillati</taxon>
        <taxon>Actinomycetota</taxon>
        <taxon>Actinomycetes</taxon>
        <taxon>Streptosporangiales</taxon>
        <taxon>Nocardiopsidaceae</taxon>
        <taxon>Nocardiopsis</taxon>
    </lineage>
</organism>
<reference evidence="3 4" key="1">
    <citation type="journal article" date="2010" name="Stand. Genomic Sci.">
        <title>Complete genome sequence of Nocardiopsis dassonvillei type strain (IMRU 509).</title>
        <authorList>
            <person name="Sun H."/>
            <person name="Lapidus A."/>
            <person name="Nolan M."/>
            <person name="Lucas S."/>
            <person name="Del Rio T.G."/>
            <person name="Tice H."/>
            <person name="Cheng J.F."/>
            <person name="Tapia R."/>
            <person name="Han C."/>
            <person name="Goodwin L."/>
            <person name="Pitluck S."/>
            <person name="Pagani I."/>
            <person name="Ivanova N."/>
            <person name="Mavromatis K."/>
            <person name="Mikhailova N."/>
            <person name="Pati A."/>
            <person name="Chen A."/>
            <person name="Palaniappan K."/>
            <person name="Land M."/>
            <person name="Hauser L."/>
            <person name="Chang Y.J."/>
            <person name="Jeffries C.D."/>
            <person name="Djao O.D."/>
            <person name="Rohde M."/>
            <person name="Sikorski J."/>
            <person name="Goker M."/>
            <person name="Woyke T."/>
            <person name="Bristow J."/>
            <person name="Eisen J.A."/>
            <person name="Markowitz V."/>
            <person name="Hugenholtz P."/>
            <person name="Kyrpides N.C."/>
            <person name="Klenk H.P."/>
        </authorList>
    </citation>
    <scope>NUCLEOTIDE SEQUENCE [LARGE SCALE GENOMIC DNA]</scope>
    <source>
        <strain evidence="4">ATCC 23218 / DSM 43111 / CIP 107115 / JCM 7437 / KCTC 9190 / NBRC 14626 / NCTC 10488 / NRRL B-5397 / IMRU 509</strain>
    </source>
</reference>
<dbReference type="InterPro" id="IPR000086">
    <property type="entry name" value="NUDIX_hydrolase_dom"/>
</dbReference>
<dbReference type="InterPro" id="IPR020084">
    <property type="entry name" value="NUDIX_hydrolase_CS"/>
</dbReference>
<dbReference type="eggNOG" id="COG1051">
    <property type="taxonomic scope" value="Bacteria"/>
</dbReference>
<dbReference type="SUPFAM" id="SSF55811">
    <property type="entry name" value="Nudix"/>
    <property type="match status" value="1"/>
</dbReference>
<dbReference type="Gene3D" id="3.90.79.10">
    <property type="entry name" value="Nucleoside Triphosphate Pyrophosphohydrolase"/>
    <property type="match status" value="1"/>
</dbReference>
<dbReference type="PROSITE" id="PS51462">
    <property type="entry name" value="NUDIX"/>
    <property type="match status" value="1"/>
</dbReference>
<dbReference type="InterPro" id="IPR036388">
    <property type="entry name" value="WH-like_DNA-bd_sf"/>
</dbReference>
<evidence type="ECO:0000256" key="1">
    <source>
        <dbReference type="ARBA" id="ARBA00022801"/>
    </source>
</evidence>
<protein>
    <submittedName>
        <fullName evidence="3">NUDIX hydrolase</fullName>
    </submittedName>
</protein>
<accession>D7B7N3</accession>
<dbReference type="InterPro" id="IPR015797">
    <property type="entry name" value="NUDIX_hydrolase-like_dom_sf"/>
</dbReference>
<dbReference type="Proteomes" id="UP000002219">
    <property type="component" value="Chromosome 1"/>
</dbReference>
<dbReference type="Pfam" id="PF00293">
    <property type="entry name" value="NUDIX"/>
    <property type="match status" value="1"/>
</dbReference>
<dbReference type="EMBL" id="CP002040">
    <property type="protein sequence ID" value="ADH69428.1"/>
    <property type="molecule type" value="Genomic_DNA"/>
</dbReference>
<dbReference type="PANTHER" id="PTHR43736:SF4">
    <property type="entry name" value="SLR1690 PROTEIN"/>
    <property type="match status" value="1"/>
</dbReference>
<dbReference type="InterPro" id="IPR036390">
    <property type="entry name" value="WH_DNA-bd_sf"/>
</dbReference>
<dbReference type="HOGENOM" id="CLU_037162_3_3_11"/>
<dbReference type="GO" id="GO:0016787">
    <property type="term" value="F:hydrolase activity"/>
    <property type="evidence" value="ECO:0007669"/>
    <property type="project" value="UniProtKB-KW"/>
</dbReference>
<gene>
    <name evidence="3" type="ordered locus">Ndas_4031</name>
</gene>
<evidence type="ECO:0000313" key="3">
    <source>
        <dbReference type="EMBL" id="ADH69428.1"/>
    </source>
</evidence>
<evidence type="ECO:0000313" key="4">
    <source>
        <dbReference type="Proteomes" id="UP000002219"/>
    </source>
</evidence>
<dbReference type="SUPFAM" id="SSF46785">
    <property type="entry name" value="Winged helix' DNA-binding domain"/>
    <property type="match status" value="1"/>
</dbReference>
<dbReference type="Gene3D" id="1.10.10.10">
    <property type="entry name" value="Winged helix-like DNA-binding domain superfamily/Winged helix DNA-binding domain"/>
    <property type="match status" value="1"/>
</dbReference>
<feature type="domain" description="Nudix hydrolase" evidence="2">
    <location>
        <begin position="48"/>
        <end position="185"/>
    </location>
</feature>
<dbReference type="PROSITE" id="PS00893">
    <property type="entry name" value="NUDIX_BOX"/>
    <property type="match status" value="1"/>
</dbReference>
<dbReference type="KEGG" id="nda:Ndas_4031"/>
<sequence length="286" mass="30537">MRSGGSAASREVFLVNMTLMESLVLVKGTFSRIGGMSSSAGPPTPRFPVSVTVDLVIFTVRDDALHVLLVERGKEPFLGRGALPGGYVRPEEGLDEAALRELGEETGLDGRKLHLTQLRAYGDPGRDPRGRVVTVAYLALGPDLPTPVAGTDAADAVWTPVEEALGPGFGLSFDHGRILADAVEEARSRLEYTTVAAGFCREPFTISDLRRVYEVIWGISLDPSNFRRKVTRTAGFVEPTGERRTAEAGRPAALYRFGGARELYPPLLRSGDVAGAGERAGAGGRG</sequence>
<dbReference type="Pfam" id="PF21906">
    <property type="entry name" value="WHD_NrtR"/>
    <property type="match status" value="1"/>
</dbReference>
<dbReference type="STRING" id="446468.Ndas_4031"/>
<evidence type="ECO:0000259" key="2">
    <source>
        <dbReference type="PROSITE" id="PS51462"/>
    </source>
</evidence>